<dbReference type="Gene3D" id="3.40.50.720">
    <property type="entry name" value="NAD(P)-binding Rossmann-like Domain"/>
    <property type="match status" value="1"/>
</dbReference>
<keyword evidence="2" id="KW-0862">Zinc</keyword>
<keyword evidence="2" id="KW-0479">Metal-binding</keyword>
<dbReference type="GO" id="GO:0008270">
    <property type="term" value="F:zinc ion binding"/>
    <property type="evidence" value="ECO:0007669"/>
    <property type="project" value="InterPro"/>
</dbReference>
<dbReference type="NCBIfam" id="TIGR02817">
    <property type="entry name" value="adh_fam_1"/>
    <property type="match status" value="1"/>
</dbReference>
<dbReference type="PANTHER" id="PTHR43482:SF1">
    <property type="entry name" value="PROTEIN AST1-RELATED"/>
    <property type="match status" value="1"/>
</dbReference>
<dbReference type="InterPro" id="IPR036291">
    <property type="entry name" value="NAD(P)-bd_dom_sf"/>
</dbReference>
<reference evidence="4 5" key="1">
    <citation type="submission" date="2019-10" db="EMBL/GenBank/DDBJ databases">
        <title>Genome sequencing of Lactobacillus fructivorans.</title>
        <authorList>
            <person name="Kim K."/>
        </authorList>
    </citation>
    <scope>NUCLEOTIDE SEQUENCE [LARGE SCALE GENOMIC DNA]</scope>
    <source>
        <strain evidence="4 5">LF543</strain>
    </source>
</reference>
<protein>
    <recommendedName>
        <fullName evidence="2">Zinc-type alcohol dehydrogenase-like protein</fullName>
    </recommendedName>
</protein>
<dbReference type="EMBL" id="CP045562">
    <property type="protein sequence ID" value="QFX93183.1"/>
    <property type="molecule type" value="Genomic_DNA"/>
</dbReference>
<dbReference type="Gene3D" id="3.90.180.10">
    <property type="entry name" value="Medium-chain alcohol dehydrogenases, catalytic domain"/>
    <property type="match status" value="1"/>
</dbReference>
<gene>
    <name evidence="4" type="ORF">LF543_06375</name>
</gene>
<dbReference type="Pfam" id="PF00107">
    <property type="entry name" value="ADH_zinc_N"/>
    <property type="match status" value="1"/>
</dbReference>
<keyword evidence="2" id="KW-0560">Oxidoreductase</keyword>
<evidence type="ECO:0000256" key="1">
    <source>
        <dbReference type="ARBA" id="ARBA00010371"/>
    </source>
</evidence>
<evidence type="ECO:0000259" key="3">
    <source>
        <dbReference type="SMART" id="SM00829"/>
    </source>
</evidence>
<dbReference type="InterPro" id="IPR013154">
    <property type="entry name" value="ADH-like_N"/>
</dbReference>
<dbReference type="PANTHER" id="PTHR43482">
    <property type="entry name" value="PROTEIN AST1-RELATED"/>
    <property type="match status" value="1"/>
</dbReference>
<dbReference type="InterPro" id="IPR014182">
    <property type="entry name" value="ADH_Zn_typ-1"/>
</dbReference>
<feature type="domain" description="Enoyl reductase (ER)" evidence="3">
    <location>
        <begin position="17"/>
        <end position="340"/>
    </location>
</feature>
<evidence type="ECO:0000313" key="4">
    <source>
        <dbReference type="EMBL" id="QFX93183.1"/>
    </source>
</evidence>
<dbReference type="InterPro" id="IPR011032">
    <property type="entry name" value="GroES-like_sf"/>
</dbReference>
<comment type="similarity">
    <text evidence="1 2">Belongs to the zinc-containing alcohol dehydrogenase family. Quinone oxidoreductase subfamily.</text>
</comment>
<dbReference type="InterPro" id="IPR052585">
    <property type="entry name" value="Lipid_raft_assoc_Zn_ADH"/>
</dbReference>
<dbReference type="KEGG" id="lfv:LF543_06375"/>
<dbReference type="InterPro" id="IPR013149">
    <property type="entry name" value="ADH-like_C"/>
</dbReference>
<dbReference type="InterPro" id="IPR020843">
    <property type="entry name" value="ER"/>
</dbReference>
<dbReference type="Proteomes" id="UP000327194">
    <property type="component" value="Chromosome"/>
</dbReference>
<accession>A0AAE6P2M7</accession>
<dbReference type="SUPFAM" id="SSF51735">
    <property type="entry name" value="NAD(P)-binding Rossmann-fold domains"/>
    <property type="match status" value="1"/>
</dbReference>
<name>A0AAE6P2M7_9LACO</name>
<evidence type="ECO:0000313" key="5">
    <source>
        <dbReference type="Proteomes" id="UP000327194"/>
    </source>
</evidence>
<proteinExistence type="inferred from homology"/>
<dbReference type="AlphaFoldDB" id="A0AAE6P2M7"/>
<dbReference type="SMART" id="SM00829">
    <property type="entry name" value="PKS_ER"/>
    <property type="match status" value="1"/>
</dbReference>
<dbReference type="RefSeq" id="WP_010023017.1">
    <property type="nucleotide sequence ID" value="NZ_AZDS01000004.1"/>
</dbReference>
<dbReference type="CDD" id="cd08252">
    <property type="entry name" value="AL_MDR"/>
    <property type="match status" value="1"/>
</dbReference>
<dbReference type="GO" id="GO:0016491">
    <property type="term" value="F:oxidoreductase activity"/>
    <property type="evidence" value="ECO:0007669"/>
    <property type="project" value="UniProtKB-KW"/>
</dbReference>
<organism evidence="4 5">
    <name type="scientific">Fructilactobacillus fructivorans</name>
    <dbReference type="NCBI Taxonomy" id="1614"/>
    <lineage>
        <taxon>Bacteria</taxon>
        <taxon>Bacillati</taxon>
        <taxon>Bacillota</taxon>
        <taxon>Bacilli</taxon>
        <taxon>Lactobacillales</taxon>
        <taxon>Lactobacillaceae</taxon>
        <taxon>Fructilactobacillus</taxon>
    </lineage>
</organism>
<dbReference type="SUPFAM" id="SSF50129">
    <property type="entry name" value="GroES-like"/>
    <property type="match status" value="1"/>
</dbReference>
<dbReference type="Pfam" id="PF08240">
    <property type="entry name" value="ADH_N"/>
    <property type="match status" value="1"/>
</dbReference>
<evidence type="ECO:0000256" key="2">
    <source>
        <dbReference type="RuleBase" id="RU364000"/>
    </source>
</evidence>
<sequence length="342" mass="38151">MEKDMKAIGFTKYLSIKNPDSLFEFTTKVPTPNSHDLLVKVEAVSVNPVDVFTRRSQRKQLASPKIMGWDAYGTVVSTGSEVSFFKPGDKVFYAGSYKRPGSDSEYQLVDERIVGHAPKNISIEESAAMPLTSLTAWESLFEQMDIDIDDKENNKSKSILIINGSGGVGSVATQLAHLANLTVIATAGNETTKQWELHHGNDHVVDYHDSIVDQVHDLGFQHVNYILELVNLDAYWSTITRLIGPNGSIVSTTGSGRNLNFSSLKSRMVRFGWEWMYEKSWYETPAMITQHEILDKIGKLLDQGVLKSTLTKTITPISAKNLRKATSMVESHHMMGKVVVKR</sequence>